<evidence type="ECO:0000256" key="1">
    <source>
        <dbReference type="SAM" id="MobiDB-lite"/>
    </source>
</evidence>
<proteinExistence type="predicted"/>
<name>A0A914NDA2_MELIC</name>
<feature type="region of interest" description="Disordered" evidence="1">
    <location>
        <begin position="618"/>
        <end position="683"/>
    </location>
</feature>
<feature type="region of interest" description="Disordered" evidence="1">
    <location>
        <begin position="418"/>
        <end position="445"/>
    </location>
</feature>
<feature type="compositionally biased region" description="Polar residues" evidence="1">
    <location>
        <begin position="109"/>
        <end position="122"/>
    </location>
</feature>
<feature type="compositionally biased region" description="Polar residues" evidence="1">
    <location>
        <begin position="561"/>
        <end position="575"/>
    </location>
</feature>
<organism evidence="2 3">
    <name type="scientific">Meloidogyne incognita</name>
    <name type="common">Southern root-knot nematode worm</name>
    <name type="synonym">Oxyuris incognita</name>
    <dbReference type="NCBI Taxonomy" id="6306"/>
    <lineage>
        <taxon>Eukaryota</taxon>
        <taxon>Metazoa</taxon>
        <taxon>Ecdysozoa</taxon>
        <taxon>Nematoda</taxon>
        <taxon>Chromadorea</taxon>
        <taxon>Rhabditida</taxon>
        <taxon>Tylenchina</taxon>
        <taxon>Tylenchomorpha</taxon>
        <taxon>Tylenchoidea</taxon>
        <taxon>Meloidogynidae</taxon>
        <taxon>Meloidogyninae</taxon>
        <taxon>Meloidogyne</taxon>
        <taxon>Meloidogyne incognita group</taxon>
    </lineage>
</organism>
<feature type="compositionally biased region" description="Polar residues" evidence="1">
    <location>
        <begin position="159"/>
        <end position="170"/>
    </location>
</feature>
<protein>
    <submittedName>
        <fullName evidence="3">Uncharacterized protein</fullName>
    </submittedName>
</protein>
<keyword evidence="2" id="KW-1185">Reference proteome</keyword>
<reference evidence="3" key="1">
    <citation type="submission" date="2022-11" db="UniProtKB">
        <authorList>
            <consortium name="WormBaseParasite"/>
        </authorList>
    </citation>
    <scope>IDENTIFICATION</scope>
</reference>
<evidence type="ECO:0000313" key="2">
    <source>
        <dbReference type="Proteomes" id="UP000887563"/>
    </source>
</evidence>
<feature type="compositionally biased region" description="Acidic residues" evidence="1">
    <location>
        <begin position="660"/>
        <end position="669"/>
    </location>
</feature>
<accession>A0A914NDA2</accession>
<feature type="region of interest" description="Disordered" evidence="1">
    <location>
        <begin position="539"/>
        <end position="590"/>
    </location>
</feature>
<feature type="compositionally biased region" description="Low complexity" evidence="1">
    <location>
        <begin position="123"/>
        <end position="137"/>
    </location>
</feature>
<evidence type="ECO:0000313" key="3">
    <source>
        <dbReference type="WBParaSite" id="Minc3s05484g38315"/>
    </source>
</evidence>
<feature type="region of interest" description="Disordered" evidence="1">
    <location>
        <begin position="53"/>
        <end position="137"/>
    </location>
</feature>
<feature type="region of interest" description="Disordered" evidence="1">
    <location>
        <begin position="159"/>
        <end position="192"/>
    </location>
</feature>
<feature type="compositionally biased region" description="Low complexity" evidence="1">
    <location>
        <begin position="421"/>
        <end position="445"/>
    </location>
</feature>
<feature type="compositionally biased region" description="Low complexity" evidence="1">
    <location>
        <begin position="171"/>
        <end position="185"/>
    </location>
</feature>
<feature type="compositionally biased region" description="Low complexity" evidence="1">
    <location>
        <begin position="551"/>
        <end position="560"/>
    </location>
</feature>
<feature type="region of interest" description="Disordered" evidence="1">
    <location>
        <begin position="481"/>
        <end position="503"/>
    </location>
</feature>
<feature type="region of interest" description="Disordered" evidence="1">
    <location>
        <begin position="1"/>
        <end position="21"/>
    </location>
</feature>
<sequence>VCYTTPPPDSTGEHQQQQHQNITKLPTLREHHQEDDENCVDLIEEIIPCSNESVERQQKQNNGGGGNSLNNSPATNTSQQQNVGNSVENQSKNQSPSSSIQNPSNTSQLQRQSSLEQKQHFLSNNGSPSGNSEGGIINQSKALNKSLASVAPMLQYSPQQGFNWQDSTGLQPNSNVSNNPQPASQKRATATVAPGLRRQYEDNNQWIESITDSNSPITQMQRFSISNTPRNEVLMQQQDFRQQQTQQNVWPTDTRQSTTRNVPFNPSVAAFPQQQQKHPSSYFYNRNTTNEDLMLSTTYNSIPSPDVSKHLHHQQQTFYSPQHSNELSCGTTVATNVQNVIPVDNRVKSKWTTEQQQNDVFALDNSIMPVAADYTVENTPVQQYRHYGYHPKFYYQNQPTQSDSTVSFMTTAETSFSGYPQQCHSQQQQQQNFQQKQQQNKQQNSQHLYHNNQMLPSLLSPETSPLQTSNTVVPSNYIPQQHQKLQQRQQEYHQHQQYQQTHPSSVIANTQQHYDVYQQQHHLMFGQNYQHYNQQIMGQHSQTQQSQHNFPKNNIPKNNISRQQNVGVNYNNYPTQQHYSQQKHQQQHLEGRRMFEQTSFNYQQQQCSNYQQQKHQQTLPLQHQQQHYESTQQQTMLPQQQTMVCQQQQQQLPPQNLPSIDDEDLDEEASSLISDLQISKQQR</sequence>
<dbReference type="AlphaFoldDB" id="A0A914NDA2"/>
<feature type="compositionally biased region" description="Low complexity" evidence="1">
    <location>
        <begin position="481"/>
        <end position="502"/>
    </location>
</feature>
<feature type="compositionally biased region" description="Low complexity" evidence="1">
    <location>
        <begin position="89"/>
        <end position="108"/>
    </location>
</feature>
<feature type="compositionally biased region" description="Polar residues" evidence="1">
    <location>
        <begin position="73"/>
        <end position="88"/>
    </location>
</feature>
<dbReference type="Proteomes" id="UP000887563">
    <property type="component" value="Unplaced"/>
</dbReference>
<feature type="compositionally biased region" description="Low complexity" evidence="1">
    <location>
        <begin position="618"/>
        <end position="659"/>
    </location>
</feature>
<dbReference type="WBParaSite" id="Minc3s05484g38315">
    <property type="protein sequence ID" value="Minc3s05484g38315"/>
    <property type="gene ID" value="Minc3s05484g38315"/>
</dbReference>
<feature type="compositionally biased region" description="Polar residues" evidence="1">
    <location>
        <begin position="539"/>
        <end position="550"/>
    </location>
</feature>